<organism evidence="2 3">
    <name type="scientific">Paramarasmius palmivorus</name>
    <dbReference type="NCBI Taxonomy" id="297713"/>
    <lineage>
        <taxon>Eukaryota</taxon>
        <taxon>Fungi</taxon>
        <taxon>Dikarya</taxon>
        <taxon>Basidiomycota</taxon>
        <taxon>Agaricomycotina</taxon>
        <taxon>Agaricomycetes</taxon>
        <taxon>Agaricomycetidae</taxon>
        <taxon>Agaricales</taxon>
        <taxon>Marasmiineae</taxon>
        <taxon>Marasmiaceae</taxon>
        <taxon>Paramarasmius</taxon>
    </lineage>
</organism>
<name>A0AAW0BCR4_9AGAR</name>
<sequence length="174" mass="18525">MSDQTLGAFAMALLDPNFLGHLAEIRDTLRTLNTQQRQVFERVLRAALDTSRFRFLSAMIFDPPQHPALDSQTQFLINGPSPHPSVTFVAGPSTVVATGHSTIPGPSTAPIPIPTMVATAGPANSSSGSDSESGHNLGPSLEDMDLPLCPRCNTTMYPEHIQCINCGWGLSASP</sequence>
<proteinExistence type="predicted"/>
<protein>
    <recommendedName>
        <fullName evidence="4">Zinc ribbon domain-containing protein</fullName>
    </recommendedName>
</protein>
<reference evidence="2 3" key="1">
    <citation type="submission" date="2024-01" db="EMBL/GenBank/DDBJ databases">
        <title>A draft genome for a cacao thread blight-causing isolate of Paramarasmius palmivorus.</title>
        <authorList>
            <person name="Baruah I.K."/>
            <person name="Bukari Y."/>
            <person name="Amoako-Attah I."/>
            <person name="Meinhardt L.W."/>
            <person name="Bailey B.A."/>
            <person name="Cohen S.P."/>
        </authorList>
    </citation>
    <scope>NUCLEOTIDE SEQUENCE [LARGE SCALE GENOMIC DNA]</scope>
    <source>
        <strain evidence="2 3">GH-12</strain>
    </source>
</reference>
<evidence type="ECO:0008006" key="4">
    <source>
        <dbReference type="Google" id="ProtNLM"/>
    </source>
</evidence>
<keyword evidence="3" id="KW-1185">Reference proteome</keyword>
<accession>A0AAW0BCR4</accession>
<dbReference type="Proteomes" id="UP001383192">
    <property type="component" value="Unassembled WGS sequence"/>
</dbReference>
<evidence type="ECO:0000313" key="2">
    <source>
        <dbReference type="EMBL" id="KAK7024155.1"/>
    </source>
</evidence>
<evidence type="ECO:0000313" key="3">
    <source>
        <dbReference type="Proteomes" id="UP001383192"/>
    </source>
</evidence>
<gene>
    <name evidence="2" type="ORF">VNI00_016533</name>
</gene>
<comment type="caution">
    <text evidence="2">The sequence shown here is derived from an EMBL/GenBank/DDBJ whole genome shotgun (WGS) entry which is preliminary data.</text>
</comment>
<dbReference type="EMBL" id="JAYKXP010000131">
    <property type="protein sequence ID" value="KAK7024155.1"/>
    <property type="molecule type" value="Genomic_DNA"/>
</dbReference>
<dbReference type="AlphaFoldDB" id="A0AAW0BCR4"/>
<evidence type="ECO:0000256" key="1">
    <source>
        <dbReference type="SAM" id="MobiDB-lite"/>
    </source>
</evidence>
<feature type="region of interest" description="Disordered" evidence="1">
    <location>
        <begin position="117"/>
        <end position="139"/>
    </location>
</feature>